<gene>
    <name evidence="1" type="ORF">C8D77_11494</name>
</gene>
<name>A0A8E2W7A5_RHILI</name>
<dbReference type="EMBL" id="QGGH01000014">
    <property type="protein sequence ID" value="PWJ87803.1"/>
    <property type="molecule type" value="Genomic_DNA"/>
</dbReference>
<reference evidence="1 2" key="1">
    <citation type="submission" date="2018-05" db="EMBL/GenBank/DDBJ databases">
        <title>Genomic Encyclopedia of Type Strains, Phase IV (KMG-IV): sequencing the most valuable type-strain genomes for metagenomic binning, comparative biology and taxonomic classification.</title>
        <authorList>
            <person name="Goeker M."/>
        </authorList>
    </citation>
    <scope>NUCLEOTIDE SEQUENCE [LARGE SCALE GENOMIC DNA]</scope>
    <source>
        <strain evidence="1 2">DSM 2626</strain>
    </source>
</reference>
<accession>A0A8E2W7A5</accession>
<protein>
    <submittedName>
        <fullName evidence="1">Uncharacterized protein</fullName>
    </submittedName>
</protein>
<sequence>MPSNLAAAAIRYGFSGYVRGLGFTFSPGDHSSDKVFAMAKACQRNAAAAGSERRSCDHADESGENECAIHDGSIREVGRECRACGWDFAPVGGISIRSGQTAVTVVGAT</sequence>
<dbReference type="Proteomes" id="UP000245631">
    <property type="component" value="Unassembled WGS sequence"/>
</dbReference>
<evidence type="ECO:0000313" key="2">
    <source>
        <dbReference type="Proteomes" id="UP000245631"/>
    </source>
</evidence>
<comment type="caution">
    <text evidence="1">The sequence shown here is derived from an EMBL/GenBank/DDBJ whole genome shotgun (WGS) entry which is preliminary data.</text>
</comment>
<evidence type="ECO:0000313" key="1">
    <source>
        <dbReference type="EMBL" id="PWJ87803.1"/>
    </source>
</evidence>
<dbReference type="AlphaFoldDB" id="A0A8E2W7A5"/>
<proteinExistence type="predicted"/>
<organism evidence="1 2">
    <name type="scientific">Rhizobium loti</name>
    <name type="common">Mesorhizobium loti</name>
    <dbReference type="NCBI Taxonomy" id="381"/>
    <lineage>
        <taxon>Bacteria</taxon>
        <taxon>Pseudomonadati</taxon>
        <taxon>Pseudomonadota</taxon>
        <taxon>Alphaproteobacteria</taxon>
        <taxon>Hyphomicrobiales</taxon>
        <taxon>Phyllobacteriaceae</taxon>
        <taxon>Mesorhizobium</taxon>
    </lineage>
</organism>